<feature type="compositionally biased region" description="Basic residues" evidence="1">
    <location>
        <begin position="285"/>
        <end position="295"/>
    </location>
</feature>
<dbReference type="GeneID" id="87908329"/>
<evidence type="ECO:0000256" key="1">
    <source>
        <dbReference type="SAM" id="MobiDB-lite"/>
    </source>
</evidence>
<feature type="compositionally biased region" description="Basic and acidic residues" evidence="1">
    <location>
        <begin position="219"/>
        <end position="232"/>
    </location>
</feature>
<protein>
    <submittedName>
        <fullName evidence="2">Uncharacterized protein</fullName>
    </submittedName>
</protein>
<feature type="region of interest" description="Disordered" evidence="1">
    <location>
        <begin position="248"/>
        <end position="316"/>
    </location>
</feature>
<comment type="caution">
    <text evidence="2">The sequence shown here is derived from an EMBL/GenBank/DDBJ whole genome shotgun (WGS) entry which is preliminary data.</text>
</comment>
<evidence type="ECO:0000313" key="2">
    <source>
        <dbReference type="EMBL" id="KAK4655285.1"/>
    </source>
</evidence>
<feature type="compositionally biased region" description="Basic and acidic residues" evidence="1">
    <location>
        <begin position="248"/>
        <end position="276"/>
    </location>
</feature>
<feature type="region of interest" description="Disordered" evidence="1">
    <location>
        <begin position="200"/>
        <end position="232"/>
    </location>
</feature>
<dbReference type="EMBL" id="JAFFHA010000005">
    <property type="protein sequence ID" value="KAK4655285.1"/>
    <property type="molecule type" value="Genomic_DNA"/>
</dbReference>
<keyword evidence="3" id="KW-1185">Reference proteome</keyword>
<organism evidence="2 3">
    <name type="scientific">Podospora pseudocomata</name>
    <dbReference type="NCBI Taxonomy" id="2093779"/>
    <lineage>
        <taxon>Eukaryota</taxon>
        <taxon>Fungi</taxon>
        <taxon>Dikarya</taxon>
        <taxon>Ascomycota</taxon>
        <taxon>Pezizomycotina</taxon>
        <taxon>Sordariomycetes</taxon>
        <taxon>Sordariomycetidae</taxon>
        <taxon>Sordariales</taxon>
        <taxon>Podosporaceae</taxon>
        <taxon>Podospora</taxon>
    </lineage>
</organism>
<sequence length="316" mass="35111">MSGKINIQEIGDAYANGRTKPSRPRLQPRNESIIAEAKREMMHPVDLGSPVTPPGDDHWDDDDLVEVSMPRTRDNIKAACIENGIAAFSLYASRKFRRVKNALLYDSAPIDDSWETINWDEEQEDRMQGKEQGKGKGMAPVYHSFVSSTLSGNEKPRRFRGDAAVDGQEARAYHAGQRGAGGEMMKPRLRTAKVPRQTETYQAASKNADSNLVQPAEKPAAKKCDKKSFEKSTEKAIEKLAQKAADRAADRAAERAAERATEENTEEIIAKCEKPAEPVAAPVKQKGKQKKKNRKYQNEDWLAEENQLDGSPCAAE</sequence>
<reference evidence="2 3" key="1">
    <citation type="journal article" date="2023" name="bioRxiv">
        <title>High-quality genome assemblies of four members of thePodospora anserinaspecies complex.</title>
        <authorList>
            <person name="Ament-Velasquez S.L."/>
            <person name="Vogan A.A."/>
            <person name="Wallerman O."/>
            <person name="Hartmann F."/>
            <person name="Gautier V."/>
            <person name="Silar P."/>
            <person name="Giraud T."/>
            <person name="Johannesson H."/>
        </authorList>
    </citation>
    <scope>NUCLEOTIDE SEQUENCE [LARGE SCALE GENOMIC DNA]</scope>
    <source>
        <strain evidence="2 3">CBS 415.72m</strain>
    </source>
</reference>
<name>A0ABR0GHQ0_9PEZI</name>
<dbReference type="Proteomes" id="UP001323405">
    <property type="component" value="Unassembled WGS sequence"/>
</dbReference>
<gene>
    <name evidence="2" type="ORF">QC762_301150</name>
</gene>
<feature type="region of interest" description="Disordered" evidence="1">
    <location>
        <begin position="149"/>
        <end position="182"/>
    </location>
</feature>
<accession>A0ABR0GHQ0</accession>
<evidence type="ECO:0000313" key="3">
    <source>
        <dbReference type="Proteomes" id="UP001323405"/>
    </source>
</evidence>
<proteinExistence type="predicted"/>
<feature type="compositionally biased region" description="Basic and acidic residues" evidence="1">
    <location>
        <begin position="154"/>
        <end position="172"/>
    </location>
</feature>
<feature type="region of interest" description="Disordered" evidence="1">
    <location>
        <begin position="1"/>
        <end position="30"/>
    </location>
</feature>
<feature type="compositionally biased region" description="Polar residues" evidence="1">
    <location>
        <begin position="200"/>
        <end position="213"/>
    </location>
</feature>
<dbReference type="RefSeq" id="XP_062744260.1">
    <property type="nucleotide sequence ID" value="XM_062888422.1"/>
</dbReference>